<accession>A0A699YBQ1</accession>
<proteinExistence type="predicted"/>
<sequence>MQTLSGYQLSGEEEQRVSRALRDAAEAKLQAQVREACLTRLSRMKD</sequence>
<name>A0A699YBQ1_HAELA</name>
<protein>
    <submittedName>
        <fullName evidence="1">Uncharacterized protein</fullName>
    </submittedName>
</protein>
<evidence type="ECO:0000313" key="2">
    <source>
        <dbReference type="Proteomes" id="UP000485058"/>
    </source>
</evidence>
<dbReference type="EMBL" id="BLLF01000105">
    <property type="protein sequence ID" value="GFH07600.1"/>
    <property type="molecule type" value="Genomic_DNA"/>
</dbReference>
<feature type="non-terminal residue" evidence="1">
    <location>
        <position position="46"/>
    </location>
</feature>
<evidence type="ECO:0000313" key="1">
    <source>
        <dbReference type="EMBL" id="GFH07600.1"/>
    </source>
</evidence>
<keyword evidence="2" id="KW-1185">Reference proteome</keyword>
<feature type="non-terminal residue" evidence="1">
    <location>
        <position position="1"/>
    </location>
</feature>
<dbReference type="AlphaFoldDB" id="A0A699YBQ1"/>
<comment type="caution">
    <text evidence="1">The sequence shown here is derived from an EMBL/GenBank/DDBJ whole genome shotgun (WGS) entry which is preliminary data.</text>
</comment>
<gene>
    <name evidence="1" type="ORF">HaLaN_02426</name>
</gene>
<dbReference type="Proteomes" id="UP000485058">
    <property type="component" value="Unassembled WGS sequence"/>
</dbReference>
<reference evidence="1 2" key="1">
    <citation type="submission" date="2020-02" db="EMBL/GenBank/DDBJ databases">
        <title>Draft genome sequence of Haematococcus lacustris strain NIES-144.</title>
        <authorList>
            <person name="Morimoto D."/>
            <person name="Nakagawa S."/>
            <person name="Yoshida T."/>
            <person name="Sawayama S."/>
        </authorList>
    </citation>
    <scope>NUCLEOTIDE SEQUENCE [LARGE SCALE GENOMIC DNA]</scope>
    <source>
        <strain evidence="1 2">NIES-144</strain>
    </source>
</reference>
<organism evidence="1 2">
    <name type="scientific">Haematococcus lacustris</name>
    <name type="common">Green alga</name>
    <name type="synonym">Haematococcus pluvialis</name>
    <dbReference type="NCBI Taxonomy" id="44745"/>
    <lineage>
        <taxon>Eukaryota</taxon>
        <taxon>Viridiplantae</taxon>
        <taxon>Chlorophyta</taxon>
        <taxon>core chlorophytes</taxon>
        <taxon>Chlorophyceae</taxon>
        <taxon>CS clade</taxon>
        <taxon>Chlamydomonadales</taxon>
        <taxon>Haematococcaceae</taxon>
        <taxon>Haematococcus</taxon>
    </lineage>
</organism>